<keyword evidence="4 12" id="KW-0812">Transmembrane</keyword>
<dbReference type="FunFam" id="3.30.70.1230:FF:000024">
    <property type="entry name" value="ACXA, isoform A"/>
    <property type="match status" value="1"/>
</dbReference>
<dbReference type="GO" id="GO:0046872">
    <property type="term" value="F:metal ion binding"/>
    <property type="evidence" value="ECO:0007669"/>
    <property type="project" value="UniProtKB-KW"/>
</dbReference>
<dbReference type="AlphaFoldDB" id="A0A6P4ISG6"/>
<evidence type="ECO:0000256" key="3">
    <source>
        <dbReference type="ARBA" id="ARBA00012201"/>
    </source>
</evidence>
<feature type="transmembrane region" description="Helical" evidence="12">
    <location>
        <begin position="745"/>
        <end position="765"/>
    </location>
</feature>
<dbReference type="Gene3D" id="3.30.70.1230">
    <property type="entry name" value="Nucleotide cyclase"/>
    <property type="match status" value="2"/>
</dbReference>
<evidence type="ECO:0000256" key="8">
    <source>
        <dbReference type="ARBA" id="ARBA00022842"/>
    </source>
</evidence>
<feature type="transmembrane region" description="Helical" evidence="12">
    <location>
        <begin position="714"/>
        <end position="733"/>
    </location>
</feature>
<dbReference type="GO" id="GO:0005524">
    <property type="term" value="F:ATP binding"/>
    <property type="evidence" value="ECO:0007669"/>
    <property type="project" value="UniProtKB-KW"/>
</dbReference>
<dbReference type="SMART" id="SM00044">
    <property type="entry name" value="CYCc"/>
    <property type="match status" value="2"/>
</dbReference>
<keyword evidence="14" id="KW-1185">Reference proteome</keyword>
<evidence type="ECO:0000256" key="1">
    <source>
        <dbReference type="ARBA" id="ARBA00001593"/>
    </source>
</evidence>
<dbReference type="PANTHER" id="PTHR45627">
    <property type="entry name" value="ADENYLATE CYCLASE TYPE 1"/>
    <property type="match status" value="1"/>
</dbReference>
<keyword evidence="11" id="KW-0456">Lyase</keyword>
<dbReference type="GO" id="GO:0035556">
    <property type="term" value="P:intracellular signal transduction"/>
    <property type="evidence" value="ECO:0007669"/>
    <property type="project" value="InterPro"/>
</dbReference>
<feature type="domain" description="Guanylate cyclase" evidence="13">
    <location>
        <begin position="867"/>
        <end position="1031"/>
    </location>
</feature>
<keyword evidence="9 12" id="KW-1133">Transmembrane helix</keyword>
<name>A0A6P4ISG6_DROKI</name>
<accession>A0A6P4ISG6</accession>
<evidence type="ECO:0000256" key="2">
    <source>
        <dbReference type="ARBA" id="ARBA00004141"/>
    </source>
</evidence>
<feature type="transmembrane region" description="Helical" evidence="12">
    <location>
        <begin position="613"/>
        <end position="634"/>
    </location>
</feature>
<evidence type="ECO:0000256" key="6">
    <source>
        <dbReference type="ARBA" id="ARBA00022741"/>
    </source>
</evidence>
<keyword evidence="10 12" id="KW-0472">Membrane</keyword>
<comment type="subcellular location">
    <subcellularLocation>
        <location evidence="2">Membrane</location>
        <topology evidence="2">Multi-pass membrane protein</topology>
    </subcellularLocation>
</comment>
<dbReference type="Pfam" id="PF00211">
    <property type="entry name" value="Guanylate_cyc"/>
    <property type="match status" value="2"/>
</dbReference>
<feature type="transmembrane region" description="Helical" evidence="12">
    <location>
        <begin position="177"/>
        <end position="201"/>
    </location>
</feature>
<feature type="transmembrane region" description="Helical" evidence="12">
    <location>
        <begin position="671"/>
        <end position="694"/>
    </location>
</feature>
<dbReference type="GO" id="GO:0004016">
    <property type="term" value="F:adenylate cyclase activity"/>
    <property type="evidence" value="ECO:0007669"/>
    <property type="project" value="UniProtKB-EC"/>
</dbReference>
<organism evidence="14 15">
    <name type="scientific">Drosophila kikkawai</name>
    <name type="common">Fruit fly</name>
    <dbReference type="NCBI Taxonomy" id="30033"/>
    <lineage>
        <taxon>Eukaryota</taxon>
        <taxon>Metazoa</taxon>
        <taxon>Ecdysozoa</taxon>
        <taxon>Arthropoda</taxon>
        <taxon>Hexapoda</taxon>
        <taxon>Insecta</taxon>
        <taxon>Pterygota</taxon>
        <taxon>Neoptera</taxon>
        <taxon>Endopterygota</taxon>
        <taxon>Diptera</taxon>
        <taxon>Brachycera</taxon>
        <taxon>Muscomorpha</taxon>
        <taxon>Ephydroidea</taxon>
        <taxon>Drosophilidae</taxon>
        <taxon>Drosophila</taxon>
        <taxon>Sophophora</taxon>
    </lineage>
</organism>
<evidence type="ECO:0000256" key="9">
    <source>
        <dbReference type="ARBA" id="ARBA00022989"/>
    </source>
</evidence>
<keyword evidence="8" id="KW-0460">Magnesium</keyword>
<evidence type="ECO:0000256" key="12">
    <source>
        <dbReference type="SAM" id="Phobius"/>
    </source>
</evidence>
<dbReference type="CDD" id="cd07302">
    <property type="entry name" value="CHD"/>
    <property type="match status" value="2"/>
</dbReference>
<dbReference type="InterPro" id="IPR001054">
    <property type="entry name" value="A/G_cyclase"/>
</dbReference>
<evidence type="ECO:0000256" key="5">
    <source>
        <dbReference type="ARBA" id="ARBA00022723"/>
    </source>
</evidence>
<dbReference type="GeneID" id="108076892"/>
<keyword evidence="7" id="KW-0067">ATP-binding</keyword>
<dbReference type="EC" id="4.6.1.1" evidence="3"/>
<evidence type="ECO:0000259" key="13">
    <source>
        <dbReference type="PROSITE" id="PS50125"/>
    </source>
</evidence>
<feature type="transmembrane region" description="Helical" evidence="12">
    <location>
        <begin position="152"/>
        <end position="170"/>
    </location>
</feature>
<feature type="transmembrane region" description="Helical" evidence="12">
    <location>
        <begin position="125"/>
        <end position="146"/>
    </location>
</feature>
<dbReference type="Proteomes" id="UP001652661">
    <property type="component" value="Chromosome 2L"/>
</dbReference>
<feature type="transmembrane region" description="Helical" evidence="12">
    <location>
        <begin position="94"/>
        <end position="113"/>
    </location>
</feature>
<dbReference type="SUPFAM" id="SSF55073">
    <property type="entry name" value="Nucleotide cyclase"/>
    <property type="match status" value="2"/>
</dbReference>
<dbReference type="FunFam" id="3.30.70.1230:FF:000027">
    <property type="entry name" value="ACXA, isoform A"/>
    <property type="match status" value="1"/>
</dbReference>
<evidence type="ECO:0000256" key="10">
    <source>
        <dbReference type="ARBA" id="ARBA00023136"/>
    </source>
</evidence>
<dbReference type="InterPro" id="IPR029787">
    <property type="entry name" value="Nucleotide_cyclase"/>
</dbReference>
<dbReference type="PROSITE" id="PS50125">
    <property type="entry name" value="GUANYLATE_CYCLASE_2"/>
    <property type="match status" value="2"/>
</dbReference>
<dbReference type="GO" id="GO:0005886">
    <property type="term" value="C:plasma membrane"/>
    <property type="evidence" value="ECO:0007669"/>
    <property type="project" value="TreeGrafter"/>
</dbReference>
<feature type="transmembrane region" description="Helical" evidence="12">
    <location>
        <begin position="61"/>
        <end position="82"/>
    </location>
</feature>
<evidence type="ECO:0000313" key="15">
    <source>
        <dbReference type="RefSeq" id="XP_017025413.1"/>
    </source>
</evidence>
<dbReference type="GO" id="GO:0009190">
    <property type="term" value="P:cyclic nucleotide biosynthetic process"/>
    <property type="evidence" value="ECO:0007669"/>
    <property type="project" value="InterPro"/>
</dbReference>
<feature type="domain" description="Guanylate cyclase" evidence="13">
    <location>
        <begin position="314"/>
        <end position="441"/>
    </location>
</feature>
<evidence type="ECO:0000256" key="11">
    <source>
        <dbReference type="ARBA" id="ARBA00023239"/>
    </source>
</evidence>
<keyword evidence="6" id="KW-0547">Nucleotide-binding</keyword>
<reference evidence="15" key="2">
    <citation type="submission" date="2025-08" db="UniProtKB">
        <authorList>
            <consortium name="RefSeq"/>
        </authorList>
    </citation>
    <scope>IDENTIFICATION</scope>
    <source>
        <strain evidence="15">14028-0561.14</strain>
        <tissue evidence="15">Whole fly</tissue>
    </source>
</reference>
<evidence type="ECO:0000313" key="14">
    <source>
        <dbReference type="Proteomes" id="UP001652661"/>
    </source>
</evidence>
<evidence type="ECO:0000256" key="4">
    <source>
        <dbReference type="ARBA" id="ARBA00022692"/>
    </source>
</evidence>
<keyword evidence="5" id="KW-0479">Metal-binding</keyword>
<proteinExistence type="predicted"/>
<evidence type="ECO:0000256" key="7">
    <source>
        <dbReference type="ARBA" id="ARBA00022840"/>
    </source>
</evidence>
<feature type="transmembrane region" description="Helical" evidence="12">
    <location>
        <begin position="586"/>
        <end position="607"/>
    </location>
</feature>
<feature type="transmembrane region" description="Helical" evidence="12">
    <location>
        <begin position="213"/>
        <end position="231"/>
    </location>
</feature>
<dbReference type="GO" id="GO:0007189">
    <property type="term" value="P:adenylate cyclase-activating G protein-coupled receptor signaling pathway"/>
    <property type="evidence" value="ECO:0007669"/>
    <property type="project" value="TreeGrafter"/>
</dbReference>
<dbReference type="OrthoDB" id="10006362at2759"/>
<dbReference type="PANTHER" id="PTHR45627:SF23">
    <property type="entry name" value="AT30656P-RELATED"/>
    <property type="match status" value="1"/>
</dbReference>
<reference evidence="14" key="1">
    <citation type="submission" date="2025-05" db="UniProtKB">
        <authorList>
            <consortium name="RefSeq"/>
        </authorList>
    </citation>
    <scope>NUCLEOTIDE SEQUENCE [LARGE SCALE GENOMIC DNA]</scope>
    <source>
        <strain evidence="14">14028-0561.14</strain>
    </source>
</reference>
<protein>
    <recommendedName>
        <fullName evidence="3">adenylate cyclase</fullName>
        <ecNumber evidence="3">4.6.1.1</ecNumber>
    </recommendedName>
</protein>
<dbReference type="RefSeq" id="XP_017025413.1">
    <property type="nucleotide sequence ID" value="XM_017169924.3"/>
</dbReference>
<sequence length="1123" mass="129776">MTVHRLRKIHTIRQKRRKHGTCTLDYDDERLWESGYLRARCKELKLEEEYQKYQVRLMNSYLGVFYILHIAVTVIYVAQLLLLTDHTYRVYPDVATHILLVVLMLLVLSVNFFEDFVIRHRWVRVFTSVVASLLLLTADLGLNAYHYIVHDWPIISAMDIYSLCMIYMFLPIPSIRAAALLALFVSVLYVLYYFQVVYFLSKYASRSAHTYDLFMLDVFHYFGFNVMGIFFRMMNDTMVRSSFLDRHQFIMEENWLRDALHQEAKLLHNILPPQIAKTYMGSIKDKIMQADSDTEFGLRNYQSSMAVQIHSDVSILYADVVNYTHLTTTLSVEKLVMVLHDLYGRFDMAAAIYKVQRIKFLGDCYYCVAGLVEPDPDHAENAVSLGLSMISHIQEVRETRDLDIDMRIGIHSGSLFAGVIGQAKLQFDIWGADVDIANHLEATGKAGYVHISGRTLSNLTPSMYTILPGTEEAQNDPVLQKHPMNTYLITGTPSAIPSRRVTHYRWHQSAMDIKSRPNIESWSSYNSVTEELREEFDKMPVGGLGWYRRCCRYGEAPKNEMREIGLFCATFKDKTLEKNYLQQPDYIFKGSILMAWLIGVCMIYIQIIGNDDICRLCVAGHMVVFTLLTFLLFISWYKKVCWWRDGQNEYKKYSKFSCIIFHVYEKIQRSLFLRITCYFLTIGCYYSSLCMILVDCDKNKFDLEFIESKLYHYDISYTTCFSPWTFTNMMALILGMSYTFARIPFALKTCIGCMEAFVYLLILFFEYHFVFQHSNTTAPFLPSEVAHCDRILLMLVTLYMKERRIEFNAKTNYRLNVNLKNKQQAATATNQSIIILLNNILPARVVDIYLNKLAQHELYYENYRMISVMFAKLMNFKMDLPSLRVLNCIITEFDILLSRYKEYYMVEKIKVVGCTYMAACGLDFSMVSSVRKGRLTDLERDRSISREETLDSNDDTYDGVVYLMTTFALDLMRTLASCNRAYDSMPIDRSLSSTEIAIGISSGEIMAGVVGASQPHYDIWGNPVNMASRMQSTGLSGHIQVTEESAKILMDYGILCRPRGLTFVKGRGKIPTYFVELDENLSFVSTNPNMTLESLKFLSNFSGEEELNESDKGETKGSTRLNT</sequence>
<comment type="catalytic activity">
    <reaction evidence="1">
        <text>ATP = 3',5'-cyclic AMP + diphosphate</text>
        <dbReference type="Rhea" id="RHEA:15389"/>
        <dbReference type="ChEBI" id="CHEBI:30616"/>
        <dbReference type="ChEBI" id="CHEBI:33019"/>
        <dbReference type="ChEBI" id="CHEBI:58165"/>
        <dbReference type="EC" id="4.6.1.1"/>
    </reaction>
</comment>
<gene>
    <name evidence="15" type="primary">LOC108076892</name>
</gene>